<evidence type="ECO:0000313" key="2">
    <source>
        <dbReference type="Proteomes" id="UP001352852"/>
    </source>
</evidence>
<protein>
    <recommendedName>
        <fullName evidence="3">40S ribosomal protein S12</fullName>
    </recommendedName>
</protein>
<keyword evidence="2" id="KW-1185">Reference proteome</keyword>
<accession>A0ABU7D0E7</accession>
<sequence length="102" mass="10963">MTRPRSGLNIDKLPLTVVENQAGGSELRGLTLLPALEAVQAILTRPEQNLLQAVQASHQHRCVFIVGILGGVHCSSKAADKCLEGGHCEKVMTEAEKAYRTS</sequence>
<evidence type="ECO:0000313" key="1">
    <source>
        <dbReference type="EMBL" id="MED6268613.1"/>
    </source>
</evidence>
<proteinExistence type="predicted"/>
<organism evidence="1 2">
    <name type="scientific">Characodon lateralis</name>
    <dbReference type="NCBI Taxonomy" id="208331"/>
    <lineage>
        <taxon>Eukaryota</taxon>
        <taxon>Metazoa</taxon>
        <taxon>Chordata</taxon>
        <taxon>Craniata</taxon>
        <taxon>Vertebrata</taxon>
        <taxon>Euteleostomi</taxon>
        <taxon>Actinopterygii</taxon>
        <taxon>Neopterygii</taxon>
        <taxon>Teleostei</taxon>
        <taxon>Neoteleostei</taxon>
        <taxon>Acanthomorphata</taxon>
        <taxon>Ovalentaria</taxon>
        <taxon>Atherinomorphae</taxon>
        <taxon>Cyprinodontiformes</taxon>
        <taxon>Goodeidae</taxon>
        <taxon>Characodon</taxon>
    </lineage>
</organism>
<dbReference type="EMBL" id="JAHUTJ010010840">
    <property type="protein sequence ID" value="MED6268613.1"/>
    <property type="molecule type" value="Genomic_DNA"/>
</dbReference>
<dbReference type="Proteomes" id="UP001352852">
    <property type="component" value="Unassembled WGS sequence"/>
</dbReference>
<reference evidence="1 2" key="1">
    <citation type="submission" date="2021-06" db="EMBL/GenBank/DDBJ databases">
        <authorList>
            <person name="Palmer J.M."/>
        </authorList>
    </citation>
    <scope>NUCLEOTIDE SEQUENCE [LARGE SCALE GENOMIC DNA]</scope>
    <source>
        <strain evidence="1 2">CL_MEX2019</strain>
        <tissue evidence="1">Muscle</tissue>
    </source>
</reference>
<comment type="caution">
    <text evidence="1">The sequence shown here is derived from an EMBL/GenBank/DDBJ whole genome shotgun (WGS) entry which is preliminary data.</text>
</comment>
<evidence type="ECO:0008006" key="3">
    <source>
        <dbReference type="Google" id="ProtNLM"/>
    </source>
</evidence>
<gene>
    <name evidence="1" type="ORF">CHARACLAT_024215</name>
</gene>
<name>A0ABU7D0E7_9TELE</name>